<sequence>MRSLSSSLSATPAAISAILPGEWKSSASANGTRSRAASNRAVVVLRVPDTPVTTTQGGTMRLGVCAGTGDHPL</sequence>
<dbReference type="RefSeq" id="WP_062962800.1">
    <property type="nucleotide sequence ID" value="NZ_JAJFOE010000001.1"/>
</dbReference>
<gene>
    <name evidence="1" type="ORF">NCTC13184_05695</name>
</gene>
<evidence type="ECO:0000313" key="2">
    <source>
        <dbReference type="Proteomes" id="UP000255082"/>
    </source>
</evidence>
<dbReference type="Proteomes" id="UP000255082">
    <property type="component" value="Unassembled WGS sequence"/>
</dbReference>
<dbReference type="EMBL" id="UGRU01000001">
    <property type="protein sequence ID" value="SUA47158.1"/>
    <property type="molecule type" value="Genomic_DNA"/>
</dbReference>
<name>A0A378X141_9NOCA</name>
<protein>
    <submittedName>
        <fullName evidence="1">Uncharacterized protein</fullName>
    </submittedName>
</protein>
<proteinExistence type="predicted"/>
<organism evidence="1 2">
    <name type="scientific">Nocardia africana</name>
    <dbReference type="NCBI Taxonomy" id="134964"/>
    <lineage>
        <taxon>Bacteria</taxon>
        <taxon>Bacillati</taxon>
        <taxon>Actinomycetota</taxon>
        <taxon>Actinomycetes</taxon>
        <taxon>Mycobacteriales</taxon>
        <taxon>Nocardiaceae</taxon>
        <taxon>Nocardia</taxon>
    </lineage>
</organism>
<evidence type="ECO:0000313" key="1">
    <source>
        <dbReference type="EMBL" id="SUA47158.1"/>
    </source>
</evidence>
<dbReference type="AlphaFoldDB" id="A0A378X141"/>
<accession>A0A378X141</accession>
<reference evidence="1 2" key="1">
    <citation type="submission" date="2018-06" db="EMBL/GenBank/DDBJ databases">
        <authorList>
            <consortium name="Pathogen Informatics"/>
            <person name="Doyle S."/>
        </authorList>
    </citation>
    <scope>NUCLEOTIDE SEQUENCE [LARGE SCALE GENOMIC DNA]</scope>
    <source>
        <strain evidence="1 2">NCTC13184</strain>
    </source>
</reference>